<feature type="compositionally biased region" description="Basic and acidic residues" evidence="1">
    <location>
        <begin position="150"/>
        <end position="166"/>
    </location>
</feature>
<organism evidence="2 3">
    <name type="scientific">Habropoda laboriosa</name>
    <dbReference type="NCBI Taxonomy" id="597456"/>
    <lineage>
        <taxon>Eukaryota</taxon>
        <taxon>Metazoa</taxon>
        <taxon>Ecdysozoa</taxon>
        <taxon>Arthropoda</taxon>
        <taxon>Hexapoda</taxon>
        <taxon>Insecta</taxon>
        <taxon>Pterygota</taxon>
        <taxon>Neoptera</taxon>
        <taxon>Endopterygota</taxon>
        <taxon>Hymenoptera</taxon>
        <taxon>Apocrita</taxon>
        <taxon>Aculeata</taxon>
        <taxon>Apoidea</taxon>
        <taxon>Anthophila</taxon>
        <taxon>Apidae</taxon>
        <taxon>Habropoda</taxon>
    </lineage>
</organism>
<feature type="compositionally biased region" description="Polar residues" evidence="1">
    <location>
        <begin position="242"/>
        <end position="254"/>
    </location>
</feature>
<evidence type="ECO:0000256" key="1">
    <source>
        <dbReference type="SAM" id="MobiDB-lite"/>
    </source>
</evidence>
<proteinExistence type="predicted"/>
<protein>
    <submittedName>
        <fullName evidence="2">Uncharacterized protein</fullName>
    </submittedName>
</protein>
<name>A0A0L7QVF2_9HYME</name>
<reference evidence="2 3" key="1">
    <citation type="submission" date="2015-07" db="EMBL/GenBank/DDBJ databases">
        <title>The genome of Habropoda laboriosa.</title>
        <authorList>
            <person name="Pan H."/>
            <person name="Kapheim K."/>
        </authorList>
    </citation>
    <scope>NUCLEOTIDE SEQUENCE [LARGE SCALE GENOMIC DNA]</scope>
    <source>
        <strain evidence="2">0110345459</strain>
    </source>
</reference>
<accession>A0A0L7QVF2</accession>
<gene>
    <name evidence="2" type="ORF">WH47_04274</name>
</gene>
<feature type="region of interest" description="Disordered" evidence="1">
    <location>
        <begin position="123"/>
        <end position="302"/>
    </location>
</feature>
<dbReference type="EMBL" id="KQ414727">
    <property type="protein sequence ID" value="KOC62613.1"/>
    <property type="molecule type" value="Genomic_DNA"/>
</dbReference>
<keyword evidence="3" id="KW-1185">Reference proteome</keyword>
<feature type="compositionally biased region" description="Basic residues" evidence="1">
    <location>
        <begin position="123"/>
        <end position="134"/>
    </location>
</feature>
<evidence type="ECO:0000313" key="3">
    <source>
        <dbReference type="Proteomes" id="UP000053825"/>
    </source>
</evidence>
<feature type="compositionally biased region" description="Basic residues" evidence="1">
    <location>
        <begin position="217"/>
        <end position="227"/>
    </location>
</feature>
<sequence length="334" mass="35234">MVMYGMGARGWRGTCQMVALAGVEAIPRGGVNDGGTSGTQSEKAGGVEEEGGSGGRVASSVDQHDRRDGGRAASVSYGAAASKISVPVGGGICQASTSGTSASGRSPGIRDWTDEKMEAINKRTSRNAARRGGHIAKGGAVAKQSTPPEAELHISSRDEEGSEKSLHGPPAKAYRSMSGDARNLSGSSDRKRGRPCTTGEYKDRNVEIESSPEEAKSKKKKKKKKTAATKPVEEETVATPKAAQTTQVNKTTPPEGQWSKVVGRKEQRTVRKAAAAPPQKQPPTQKEGQQKKEAAAPRQAHTVSLPVPAAWRRTLFLLAITISKKSLNQETIKS</sequence>
<dbReference type="Proteomes" id="UP000053825">
    <property type="component" value="Unassembled WGS sequence"/>
</dbReference>
<dbReference type="AlphaFoldDB" id="A0A0L7QVF2"/>
<evidence type="ECO:0000313" key="2">
    <source>
        <dbReference type="EMBL" id="KOC62613.1"/>
    </source>
</evidence>
<feature type="region of interest" description="Disordered" evidence="1">
    <location>
        <begin position="27"/>
        <end position="71"/>
    </location>
</feature>
<feature type="compositionally biased region" description="Low complexity" evidence="1">
    <location>
        <begin position="272"/>
        <end position="287"/>
    </location>
</feature>